<keyword evidence="10" id="KW-1185">Reference proteome</keyword>
<keyword evidence="4" id="KW-0804">Transcription</keyword>
<feature type="coiled-coil region" evidence="5">
    <location>
        <begin position="282"/>
        <end position="355"/>
    </location>
</feature>
<dbReference type="Pfam" id="PF03957">
    <property type="entry name" value="Jun"/>
    <property type="match status" value="1"/>
</dbReference>
<evidence type="ECO:0000313" key="11">
    <source>
        <dbReference type="WBParaSite" id="Bm5997a.1"/>
    </source>
</evidence>
<dbReference type="GO" id="GO:0000981">
    <property type="term" value="F:DNA-binding transcription factor activity, RNA polymerase II-specific"/>
    <property type="evidence" value="ECO:0007669"/>
    <property type="project" value="TreeGrafter"/>
</dbReference>
<organism evidence="8">
    <name type="scientific">Brugia malayi</name>
    <name type="common">Filarial nematode worm</name>
    <dbReference type="NCBI Taxonomy" id="6279"/>
    <lineage>
        <taxon>Eukaryota</taxon>
        <taxon>Metazoa</taxon>
        <taxon>Ecdysozoa</taxon>
        <taxon>Nematoda</taxon>
        <taxon>Chromadorea</taxon>
        <taxon>Rhabditida</taxon>
        <taxon>Spirurina</taxon>
        <taxon>Spiruromorpha</taxon>
        <taxon>Filarioidea</taxon>
        <taxon>Onchocercidae</taxon>
        <taxon>Brugia</taxon>
    </lineage>
</organism>
<dbReference type="SUPFAM" id="SSF57959">
    <property type="entry name" value="Leucine zipper domain"/>
    <property type="match status" value="1"/>
</dbReference>
<accession>A0A4E9FDU2</accession>
<dbReference type="Proteomes" id="UP000006672">
    <property type="component" value="Unassembled WGS sequence"/>
</dbReference>
<dbReference type="GeneID" id="6103552"/>
<evidence type="ECO:0000313" key="9">
    <source>
        <dbReference type="EMBL" id="VIO94384.1"/>
    </source>
</evidence>
<evidence type="ECO:0000256" key="4">
    <source>
        <dbReference type="ARBA" id="ARBA00023163"/>
    </source>
</evidence>
<dbReference type="EMBL" id="CAAKNF010000193">
    <property type="protein sequence ID" value="VIO94384.1"/>
    <property type="molecule type" value="Genomic_DNA"/>
</dbReference>
<dbReference type="InterPro" id="IPR004827">
    <property type="entry name" value="bZIP"/>
</dbReference>
<evidence type="ECO:0000313" key="10">
    <source>
        <dbReference type="Proteomes" id="UP000006672"/>
    </source>
</evidence>
<dbReference type="InterPro" id="IPR004826">
    <property type="entry name" value="bZIP_Maf"/>
</dbReference>
<dbReference type="InterPro" id="IPR046347">
    <property type="entry name" value="bZIP_sf"/>
</dbReference>
<dbReference type="Gene3D" id="1.20.5.170">
    <property type="match status" value="1"/>
</dbReference>
<evidence type="ECO:0000313" key="8">
    <source>
        <dbReference type="EMBL" id="CDP92330.1"/>
    </source>
</evidence>
<reference evidence="8" key="2">
    <citation type="submission" date="2012-12" db="EMBL/GenBank/DDBJ databases">
        <authorList>
            <consortium name="WormBase Consortium"/>
            <person name="Ghedin E."/>
            <person name="Paulini M."/>
        </authorList>
    </citation>
    <scope>NUCLEOTIDE SEQUENCE</scope>
    <source>
        <strain evidence="8">FR3</strain>
    </source>
</reference>
<dbReference type="GO" id="GO:0051726">
    <property type="term" value="P:regulation of cell cycle"/>
    <property type="evidence" value="ECO:0007669"/>
    <property type="project" value="TreeGrafter"/>
</dbReference>
<feature type="region of interest" description="Disordered" evidence="6">
    <location>
        <begin position="249"/>
        <end position="268"/>
    </location>
</feature>
<dbReference type="GO" id="GO:0042127">
    <property type="term" value="P:regulation of cell population proliferation"/>
    <property type="evidence" value="ECO:0007669"/>
    <property type="project" value="TreeGrafter"/>
</dbReference>
<keyword evidence="2" id="KW-0805">Transcription regulation</keyword>
<dbReference type="OMA" id="LNGCQRQ"/>
<evidence type="ECO:0000256" key="3">
    <source>
        <dbReference type="ARBA" id="ARBA00023125"/>
    </source>
</evidence>
<protein>
    <submittedName>
        <fullName evidence="8">BMA-JUN-1, isoform g</fullName>
    </submittedName>
    <submittedName>
        <fullName evidence="11">BZIP domain-containing protein</fullName>
    </submittedName>
</protein>
<dbReference type="Pfam" id="PF03131">
    <property type="entry name" value="bZIP_Maf"/>
    <property type="match status" value="1"/>
</dbReference>
<dbReference type="InterPro" id="IPR005643">
    <property type="entry name" value="JNK"/>
</dbReference>
<dbReference type="SMART" id="SM00338">
    <property type="entry name" value="BRLZ"/>
    <property type="match status" value="1"/>
</dbReference>
<reference evidence="8 10" key="1">
    <citation type="journal article" date="2007" name="Science">
        <title>Draft genome of the filarial nematode parasite Brugia malayi.</title>
        <authorList>
            <person name="Ghedin E."/>
            <person name="Wang S."/>
            <person name="Spiro D."/>
            <person name="Caler E."/>
            <person name="Zhao Q."/>
            <person name="Crabtree J."/>
            <person name="Allen J.E."/>
            <person name="Delcher A.L."/>
            <person name="Guiliano D.B."/>
            <person name="Miranda-Saavedra D."/>
            <person name="Angiuoli S.V."/>
            <person name="Creasy T."/>
            <person name="Amedeo P."/>
            <person name="Haas B."/>
            <person name="El-Sayed N.M."/>
            <person name="Wortman J.R."/>
            <person name="Feldblyum T."/>
            <person name="Tallon L."/>
            <person name="Schatz M."/>
            <person name="Shumway M."/>
            <person name="Koo H."/>
            <person name="Salzberg S.L."/>
            <person name="Schobel S."/>
            <person name="Pertea M."/>
            <person name="Pop M."/>
            <person name="White O."/>
            <person name="Barton G.J."/>
            <person name="Carlow C.K."/>
            <person name="Crawford M.J."/>
            <person name="Daub J."/>
            <person name="Dimmic M.W."/>
            <person name="Estes C.F."/>
            <person name="Foster J.M."/>
            <person name="Ganatra M."/>
            <person name="Gregory W.F."/>
            <person name="Johnson N.M."/>
            <person name="Jin J."/>
            <person name="Komuniecki R."/>
            <person name="Korf I."/>
            <person name="Kumar S."/>
            <person name="Laney S."/>
            <person name="Li B.W."/>
            <person name="Li W."/>
            <person name="Lindblom T.H."/>
            <person name="Lustigman S."/>
            <person name="Ma D."/>
            <person name="Maina C.V."/>
            <person name="Martin D.M."/>
            <person name="McCarter J.P."/>
            <person name="McReynolds L."/>
            <person name="Mitreva M."/>
            <person name="Nutman T.B."/>
            <person name="Parkinson J."/>
            <person name="Peregrin-Alvarez J.M."/>
            <person name="Poole C."/>
            <person name="Ren Q."/>
            <person name="Saunders L."/>
            <person name="Sluder A.E."/>
            <person name="Smith K."/>
            <person name="Stanke M."/>
            <person name="Unnasch T.R."/>
            <person name="Ware J."/>
            <person name="Wei A.D."/>
            <person name="Weil G."/>
            <person name="Williams D.J."/>
            <person name="Zhang Y."/>
            <person name="Williams S.A."/>
            <person name="Fraser-Liggett C."/>
            <person name="Slatko B."/>
            <person name="Blaxter M.L."/>
            <person name="Scott A.L."/>
        </authorList>
    </citation>
    <scope>NUCLEOTIDE SEQUENCE</scope>
    <source>
        <strain evidence="8 10">FR3</strain>
    </source>
</reference>
<sequence length="404" mass="43938">MPSSAAGTTTDLSTTNTTSLKQLKNSMHLDFSSPTSSKKQVISADLLDIIKASPTIGKMFSQGTATPTPTKLLYPSEVTLAQRQYAQGFIDALTQVQQLNGFVPSPALLNSPSFLAPLFQSVAASTSSNDQTKTVTSPVLTSPNRESLSVIMQAAMSGMGSLAGYSFTQLTPTQLATPYAVATSSTAATTTASVHQQSVGSSSTTTAVVYPDDIAMKNELPGCSSVTSLQSESINDASAYDAYTTSESNHEMEACTSSIRSSASPRSQEEHVFMGPFSGDSYDALEQEKKKLERKRARNRLAASKCRQKKLQKINDLEKQVEEEKLRASRLNEDLKLLETSIAQLRQLLQEHHNNGCPVSAKRLRTVLNVKYLITVFFAVTNSRLKRYMSSFRLVTKRNFSIVI</sequence>
<dbReference type="RefSeq" id="XP_042934938.1">
    <property type="nucleotide sequence ID" value="XM_043079004.1"/>
</dbReference>
<comment type="similarity">
    <text evidence="1">Belongs to the bZIP family. Jun subfamily.</text>
</comment>
<gene>
    <name evidence="8" type="primary">Bma-jun-1</name>
    <name evidence="9" type="ORF">BM_BM5997</name>
    <name evidence="8" type="ORF">BM_Bm5997</name>
</gene>
<accession>A0A1P6C6F9</accession>
<dbReference type="GO" id="GO:0000978">
    <property type="term" value="F:RNA polymerase II cis-regulatory region sequence-specific DNA binding"/>
    <property type="evidence" value="ECO:0007669"/>
    <property type="project" value="TreeGrafter"/>
</dbReference>
<proteinExistence type="inferred from homology"/>
<dbReference type="PROSITE" id="PS00036">
    <property type="entry name" value="BZIP_BASIC"/>
    <property type="match status" value="1"/>
</dbReference>
<keyword evidence="5" id="KW-0175">Coiled coil</keyword>
<dbReference type="GO" id="GO:0005667">
    <property type="term" value="C:transcription regulator complex"/>
    <property type="evidence" value="ECO:0007669"/>
    <property type="project" value="TreeGrafter"/>
</dbReference>
<evidence type="ECO:0000256" key="2">
    <source>
        <dbReference type="ARBA" id="ARBA00023015"/>
    </source>
</evidence>
<dbReference type="PANTHER" id="PTHR11462:SF35">
    <property type="entry name" value="TRANSCRIPTION FACTOR JRA"/>
    <property type="match status" value="1"/>
</dbReference>
<name>A0A1P6C6F9_BRUMA</name>
<reference evidence="11" key="4">
    <citation type="submission" date="2022-04" db="UniProtKB">
        <authorList>
            <consortium name="WormBaseParasite"/>
        </authorList>
    </citation>
    <scope>IDENTIFICATION</scope>
</reference>
<feature type="compositionally biased region" description="Low complexity" evidence="6">
    <location>
        <begin position="257"/>
        <end position="266"/>
    </location>
</feature>
<evidence type="ECO:0000256" key="1">
    <source>
        <dbReference type="ARBA" id="ARBA00006882"/>
    </source>
</evidence>
<evidence type="ECO:0000256" key="6">
    <source>
        <dbReference type="SAM" id="MobiDB-lite"/>
    </source>
</evidence>
<dbReference type="PANTHER" id="PTHR11462">
    <property type="entry name" value="JUN TRANSCRIPTION FACTOR-RELATED"/>
    <property type="match status" value="1"/>
</dbReference>
<dbReference type="EMBL" id="LN856790">
    <property type="protein sequence ID" value="CDP92330.1"/>
    <property type="molecule type" value="Genomic_DNA"/>
</dbReference>
<dbReference type="InterPro" id="IPR002112">
    <property type="entry name" value="Leuzip_Jun"/>
</dbReference>
<dbReference type="InterPro" id="IPR050946">
    <property type="entry name" value="AP-1_TF_bZIP"/>
</dbReference>
<dbReference type="PROSITE" id="PS50217">
    <property type="entry name" value="BZIP"/>
    <property type="match status" value="1"/>
</dbReference>
<dbReference type="OrthoDB" id="2187714at2759"/>
<dbReference type="WBParaSite" id="Bm5997a.1">
    <property type="protein sequence ID" value="Bm5997a.1"/>
    <property type="gene ID" value="WBGene00226258"/>
</dbReference>
<evidence type="ECO:0000256" key="5">
    <source>
        <dbReference type="SAM" id="Coils"/>
    </source>
</evidence>
<feature type="domain" description="BZIP" evidence="7">
    <location>
        <begin position="289"/>
        <end position="352"/>
    </location>
</feature>
<dbReference type="CTD" id="6103552"/>
<dbReference type="AlphaFoldDB" id="A0A1P6C6F9"/>
<keyword evidence="3" id="KW-0238">DNA-binding</keyword>
<evidence type="ECO:0000259" key="7">
    <source>
        <dbReference type="PROSITE" id="PS50217"/>
    </source>
</evidence>
<dbReference type="PRINTS" id="PR00043">
    <property type="entry name" value="LEUZIPPRJUN"/>
</dbReference>
<dbReference type="CDD" id="cd14696">
    <property type="entry name" value="bZIP_Jun"/>
    <property type="match status" value="1"/>
</dbReference>
<reference evidence="9" key="3">
    <citation type="submission" date="2019-04" db="EMBL/GenBank/DDBJ databases">
        <authorList>
            <person name="Howe K."/>
            <person name="Paulini M."/>
            <person name="Williams G."/>
        </authorList>
    </citation>
    <scope>NUCLEOTIDE SEQUENCE [LARGE SCALE GENOMIC DNA]</scope>
    <source>
        <strain evidence="9">FR3</strain>
    </source>
</reference>